<dbReference type="EMBL" id="JABCYN010000027">
    <property type="protein sequence ID" value="KAF6010180.1"/>
    <property type="molecule type" value="Genomic_DNA"/>
</dbReference>
<protein>
    <submittedName>
        <fullName evidence="5">DEBR0S5_03752g1_1</fullName>
    </submittedName>
</protein>
<dbReference type="STRING" id="5007.A0A3F2Y7U8"/>
<evidence type="ECO:0000313" key="4">
    <source>
        <dbReference type="EMBL" id="QOU18344.1"/>
    </source>
</evidence>
<dbReference type="GeneID" id="64571995"/>
<reference evidence="4" key="4">
    <citation type="journal article" name="BMC Genomics">
        <title>New genome assemblies reveal patterns of domestication and adaptation across Brettanomyces (Dekkera) species.</title>
        <authorList>
            <person name="Roach M.J."/>
            <person name="Borneman A.R."/>
        </authorList>
    </citation>
    <scope>NUCLEOTIDE SEQUENCE</scope>
    <source>
        <strain evidence="4">UCD 2041</strain>
    </source>
</reference>
<gene>
    <name evidence="4" type="ORF">BRETT_000069</name>
    <name evidence="5" type="ORF">DEBR0S5_03752G</name>
    <name evidence="3" type="ORF">HII12_002885</name>
</gene>
<keyword evidence="2" id="KW-0472">Membrane</keyword>
<sequence length="347" mass="39695">MTTLSKQTKAQLAEIAANLGIDVSGCRIKRDFYATIKDYFQEHYDEFKPGSPYYDLAHSSRLAAAGSPKKAVVVTEEVSSEGETEQENTEEAKEYDNEDDETEEEDLKKVQESEELGESEESDNAEDTPKTKDNCALCTCSPLKSFVECEKIAQLHAFVLEKNEEAREYLSDPYSINDLIFIFESFVLLWNELQFTQIQSAVWIPATIKAQLPSPILDWSILDFSSISTTTFASTLLWVVSFLFVPKVFSYYVNFTYDFEYDSFTFALAKLFVGLIVFKTQINTTEIQRDLDFEFTNTQCSVEFLYQYTRHAILTSVIFLRNTFGNWVLIDAIFCTLISLYANLAFV</sequence>
<reference evidence="4" key="3">
    <citation type="submission" date="2020-10" db="EMBL/GenBank/DDBJ databases">
        <authorList>
            <person name="Palmer J.M."/>
        </authorList>
    </citation>
    <scope>NUCLEOTIDE SEQUENCE</scope>
    <source>
        <strain evidence="4">UCD 2041</strain>
    </source>
</reference>
<dbReference type="AlphaFoldDB" id="A0A3F2Y7U8"/>
<accession>A0A3F2Y7U8</accession>
<dbReference type="Proteomes" id="UP000478008">
    <property type="component" value="Unassembled WGS sequence"/>
</dbReference>
<keyword evidence="6" id="KW-1185">Reference proteome</keyword>
<name>A0A3F2Y7U8_DEKBR</name>
<dbReference type="EMBL" id="CABFWN010000005">
    <property type="protein sequence ID" value="VUG19477.1"/>
    <property type="molecule type" value="Genomic_DNA"/>
</dbReference>
<evidence type="ECO:0000313" key="3">
    <source>
        <dbReference type="EMBL" id="KAF6010180.1"/>
    </source>
</evidence>
<evidence type="ECO:0000313" key="6">
    <source>
        <dbReference type="Proteomes" id="UP000478008"/>
    </source>
</evidence>
<dbReference type="OrthoDB" id="4034134at2759"/>
<dbReference type="PANTHER" id="PTHR41807:SF1">
    <property type="entry name" value="GLUTATHIONE TRANSFERASE 3"/>
    <property type="match status" value="1"/>
</dbReference>
<dbReference type="KEGG" id="bbrx:BRETT_000069"/>
<reference evidence="3 7" key="2">
    <citation type="journal article" date="2020" name="Appl. Microbiol. Biotechnol.">
        <title>Targeted gene deletion in Brettanomyces bruxellensis with an expression-free CRISPR-Cas9 system.</title>
        <authorList>
            <person name="Varela C."/>
            <person name="Bartel C."/>
            <person name="Onetto C."/>
            <person name="Borneman A."/>
        </authorList>
    </citation>
    <scope>NUCLEOTIDE SEQUENCE [LARGE SCALE GENOMIC DNA]</scope>
    <source>
        <strain evidence="3 7">AWRI1613</strain>
    </source>
</reference>
<dbReference type="PANTHER" id="PTHR41807">
    <property type="entry name" value="GLUTATHIONE TRANSFERASE 3"/>
    <property type="match status" value="1"/>
</dbReference>
<reference evidence="5 6" key="1">
    <citation type="submission" date="2019-07" db="EMBL/GenBank/DDBJ databases">
        <authorList>
            <person name="Friedrich A."/>
            <person name="Schacherer J."/>
        </authorList>
    </citation>
    <scope>NUCLEOTIDE SEQUENCE [LARGE SCALE GENOMIC DNA]</scope>
</reference>
<dbReference type="RefSeq" id="XP_041134838.1">
    <property type="nucleotide sequence ID" value="XM_041278643.1"/>
</dbReference>
<feature type="compositionally biased region" description="Acidic residues" evidence="1">
    <location>
        <begin position="113"/>
        <end position="126"/>
    </location>
</feature>
<dbReference type="GO" id="GO:0016020">
    <property type="term" value="C:membrane"/>
    <property type="evidence" value="ECO:0007669"/>
    <property type="project" value="TreeGrafter"/>
</dbReference>
<evidence type="ECO:0000256" key="2">
    <source>
        <dbReference type="SAM" id="Phobius"/>
    </source>
</evidence>
<dbReference type="Proteomes" id="UP000568158">
    <property type="component" value="Unassembled WGS sequence"/>
</dbReference>
<evidence type="ECO:0000313" key="7">
    <source>
        <dbReference type="Proteomes" id="UP000568158"/>
    </source>
</evidence>
<dbReference type="OMA" id="PINLKEW"/>
<feature type="transmembrane region" description="Helical" evidence="2">
    <location>
        <begin position="264"/>
        <end position="282"/>
    </location>
</feature>
<organism evidence="5 6">
    <name type="scientific">Dekkera bruxellensis</name>
    <name type="common">Brettanomyces custersii</name>
    <dbReference type="NCBI Taxonomy" id="5007"/>
    <lineage>
        <taxon>Eukaryota</taxon>
        <taxon>Fungi</taxon>
        <taxon>Dikarya</taxon>
        <taxon>Ascomycota</taxon>
        <taxon>Saccharomycotina</taxon>
        <taxon>Pichiomycetes</taxon>
        <taxon>Pichiales</taxon>
        <taxon>Pichiaceae</taxon>
        <taxon>Brettanomyces</taxon>
    </lineage>
</organism>
<dbReference type="EMBL" id="CP063131">
    <property type="protein sequence ID" value="QOU18344.1"/>
    <property type="molecule type" value="Genomic_DNA"/>
</dbReference>
<feature type="region of interest" description="Disordered" evidence="1">
    <location>
        <begin position="73"/>
        <end position="131"/>
    </location>
</feature>
<feature type="compositionally biased region" description="Acidic residues" evidence="1">
    <location>
        <begin position="78"/>
        <end position="89"/>
    </location>
</feature>
<dbReference type="InterPro" id="IPR038872">
    <property type="entry name" value="Put_GTT3"/>
</dbReference>
<evidence type="ECO:0000256" key="1">
    <source>
        <dbReference type="SAM" id="MobiDB-lite"/>
    </source>
</evidence>
<proteinExistence type="predicted"/>
<evidence type="ECO:0000313" key="5">
    <source>
        <dbReference type="EMBL" id="VUG19477.1"/>
    </source>
</evidence>
<dbReference type="Proteomes" id="UP000663131">
    <property type="component" value="Chromosome 3"/>
</dbReference>
<feature type="transmembrane region" description="Helical" evidence="2">
    <location>
        <begin position="324"/>
        <end position="346"/>
    </location>
</feature>
<keyword evidence="2" id="KW-0812">Transmembrane</keyword>
<feature type="transmembrane region" description="Helical" evidence="2">
    <location>
        <begin position="221"/>
        <end position="244"/>
    </location>
</feature>
<feature type="compositionally biased region" description="Acidic residues" evidence="1">
    <location>
        <begin position="96"/>
        <end position="105"/>
    </location>
</feature>
<keyword evidence="2" id="KW-1133">Transmembrane helix</keyword>